<name>A0ABM8VNM9_9BACL</name>
<sequence length="84" mass="9687">MSNQVWLCMNVKLRELVPGKIVLTEFKMQVHEEDAYRSMTEHVLNGLQSINLKGKTKDGEDVAIPISKEDIVDMWIEDVIDQEN</sequence>
<organism evidence="1 2">
    <name type="scientific">Paenibacillus allorhizosphaerae</name>
    <dbReference type="NCBI Taxonomy" id="2849866"/>
    <lineage>
        <taxon>Bacteria</taxon>
        <taxon>Bacillati</taxon>
        <taxon>Bacillota</taxon>
        <taxon>Bacilli</taxon>
        <taxon>Bacillales</taxon>
        <taxon>Paenibacillaceae</taxon>
        <taxon>Paenibacillus</taxon>
    </lineage>
</organism>
<evidence type="ECO:0000313" key="2">
    <source>
        <dbReference type="Proteomes" id="UP000730618"/>
    </source>
</evidence>
<evidence type="ECO:0000313" key="1">
    <source>
        <dbReference type="EMBL" id="CAG7651590.1"/>
    </source>
</evidence>
<accession>A0ABM8VNM9</accession>
<proteinExistence type="predicted"/>
<protein>
    <submittedName>
        <fullName evidence="1">Uncharacterized protein</fullName>
    </submittedName>
</protein>
<gene>
    <name evidence="1" type="ORF">PAECIP111802_05003</name>
</gene>
<keyword evidence="2" id="KW-1185">Reference proteome</keyword>
<reference evidence="1 2" key="1">
    <citation type="submission" date="2021-06" db="EMBL/GenBank/DDBJ databases">
        <authorList>
            <person name="Criscuolo A."/>
        </authorList>
    </citation>
    <scope>NUCLEOTIDE SEQUENCE [LARGE SCALE GENOMIC DNA]</scope>
    <source>
        <strain evidence="2">CIP 111802</strain>
    </source>
</reference>
<dbReference type="Proteomes" id="UP000730618">
    <property type="component" value="Unassembled WGS sequence"/>
</dbReference>
<dbReference type="EMBL" id="CAJVCE010000016">
    <property type="protein sequence ID" value="CAG7651590.1"/>
    <property type="molecule type" value="Genomic_DNA"/>
</dbReference>
<dbReference type="RefSeq" id="WP_218101252.1">
    <property type="nucleotide sequence ID" value="NZ_CAJVCE010000016.1"/>
</dbReference>
<comment type="caution">
    <text evidence="1">The sequence shown here is derived from an EMBL/GenBank/DDBJ whole genome shotgun (WGS) entry which is preliminary data.</text>
</comment>